<sequence length="437" mass="46713">MNAETSRAIDTEREVWLAAGLRTPFAKVDGQLARHDALDLSVPVVRAMLAQLADGAAPDFAVWGCVAPNLTWSNLAREVLMEAGAPATIPAFSTVMACSTSMMSAIEAAGMIADERGRSLALAGGAESMSRVQLGLGQNLSDWMRGFQKARSLGQKLSHATELKLRDVQLYLPSVTNRTTGLSMGEHTEITAKQWAIARDAQDRHALDSHQRAVAGWERGFFDDLVIPLDELKRDGIPRKDTSLEKLARLPPAFDRTSGQGTLSAGNSSPLTDGAAAIWVGSRQGIARLPASLPRARLVDWEIAAVDFRVEGLLMAPAFAIPRLLARHGLRYEDVALWEIHEAFAAQVLFHIKAMEDENFLREKVGIADAARFGAFPRERVNPNGGSTALGHPFGATGARILSQAVKEVAALPSGSLSIVSICADGGQGSVALLQAG</sequence>
<dbReference type="PANTHER" id="PTHR42689">
    <property type="entry name" value="ACETYL-COA ACYLTRANSFERASE FADA2 (3-KETOACYL-COA THIOLASE) (BETA-KETOTHIOLASE)-RELATED"/>
    <property type="match status" value="1"/>
</dbReference>
<comment type="similarity">
    <text evidence="1 4">Belongs to the thiolase-like superfamily. Thiolase family.</text>
</comment>
<accession>A0ABU5DMV2</accession>
<keyword evidence="2 4" id="KW-0808">Transferase</keyword>
<dbReference type="CDD" id="cd00751">
    <property type="entry name" value="thiolase"/>
    <property type="match status" value="1"/>
</dbReference>
<dbReference type="Pfam" id="PF00108">
    <property type="entry name" value="Thiolase_N"/>
    <property type="match status" value="1"/>
</dbReference>
<gene>
    <name evidence="7" type="ORF">SNE35_24275</name>
</gene>
<dbReference type="InterPro" id="IPR002155">
    <property type="entry name" value="Thiolase"/>
</dbReference>
<feature type="domain" description="Thiolase N-terminal" evidence="5">
    <location>
        <begin position="17"/>
        <end position="282"/>
    </location>
</feature>
<reference evidence="7 8" key="1">
    <citation type="submission" date="2023-11" db="EMBL/GenBank/DDBJ databases">
        <title>Paucibacter sp. nov., isolated from fresh soil in Korea.</title>
        <authorList>
            <person name="Le N.T.T."/>
        </authorList>
    </citation>
    <scope>NUCLEOTIDE SEQUENCE [LARGE SCALE GENOMIC DNA]</scope>
    <source>
        <strain evidence="7 8">R3-3</strain>
    </source>
</reference>
<evidence type="ECO:0000256" key="2">
    <source>
        <dbReference type="ARBA" id="ARBA00022679"/>
    </source>
</evidence>
<dbReference type="NCBIfam" id="TIGR01930">
    <property type="entry name" value="AcCoA-C-Actrans"/>
    <property type="match status" value="1"/>
</dbReference>
<dbReference type="Gene3D" id="3.40.47.10">
    <property type="match status" value="1"/>
</dbReference>
<dbReference type="InterPro" id="IPR016039">
    <property type="entry name" value="Thiolase-like"/>
</dbReference>
<dbReference type="SUPFAM" id="SSF53901">
    <property type="entry name" value="Thiolase-like"/>
    <property type="match status" value="2"/>
</dbReference>
<dbReference type="EMBL" id="JAXCLA010000008">
    <property type="protein sequence ID" value="MDY0747641.1"/>
    <property type="molecule type" value="Genomic_DNA"/>
</dbReference>
<proteinExistence type="inferred from homology"/>
<dbReference type="InterPro" id="IPR020616">
    <property type="entry name" value="Thiolase_N"/>
</dbReference>
<feature type="domain" description="Thiolase C-terminal" evidence="6">
    <location>
        <begin position="294"/>
        <end position="435"/>
    </location>
</feature>
<dbReference type="Proteomes" id="UP001285263">
    <property type="component" value="Unassembled WGS sequence"/>
</dbReference>
<evidence type="ECO:0000256" key="4">
    <source>
        <dbReference type="RuleBase" id="RU003557"/>
    </source>
</evidence>
<dbReference type="PANTHER" id="PTHR42689:SF1">
    <property type="entry name" value="ACETYL-COA ACYLTRANSFERASE FADA2 (3-KETOACYL-COA THIOLASE) (BETA-KETOTHIOLASE)-RELATED"/>
    <property type="match status" value="1"/>
</dbReference>
<name>A0ABU5DMV2_9BURK</name>
<dbReference type="EC" id="2.3.1.16" evidence="7"/>
<dbReference type="PIRSF" id="PIRSF000429">
    <property type="entry name" value="Ac-CoA_Ac_transf"/>
    <property type="match status" value="1"/>
</dbReference>
<comment type="caution">
    <text evidence="7">The sequence shown here is derived from an EMBL/GenBank/DDBJ whole genome shotgun (WGS) entry which is preliminary data.</text>
</comment>
<organism evidence="7 8">
    <name type="scientific">Roseateles agri</name>
    <dbReference type="NCBI Taxonomy" id="3098619"/>
    <lineage>
        <taxon>Bacteria</taxon>
        <taxon>Pseudomonadati</taxon>
        <taxon>Pseudomonadota</taxon>
        <taxon>Betaproteobacteria</taxon>
        <taxon>Burkholderiales</taxon>
        <taxon>Sphaerotilaceae</taxon>
        <taxon>Roseateles</taxon>
    </lineage>
</organism>
<dbReference type="GO" id="GO:0003988">
    <property type="term" value="F:acetyl-CoA C-acyltransferase activity"/>
    <property type="evidence" value="ECO:0007669"/>
    <property type="project" value="UniProtKB-EC"/>
</dbReference>
<dbReference type="InterPro" id="IPR020617">
    <property type="entry name" value="Thiolase_C"/>
</dbReference>
<dbReference type="InterPro" id="IPR050521">
    <property type="entry name" value="3-ketoacyl-CoA_Thiolase"/>
</dbReference>
<dbReference type="RefSeq" id="WP_320425603.1">
    <property type="nucleotide sequence ID" value="NZ_JAXCLA010000008.1"/>
</dbReference>
<evidence type="ECO:0000313" key="7">
    <source>
        <dbReference type="EMBL" id="MDY0747641.1"/>
    </source>
</evidence>
<evidence type="ECO:0000259" key="6">
    <source>
        <dbReference type="Pfam" id="PF02803"/>
    </source>
</evidence>
<keyword evidence="8" id="KW-1185">Reference proteome</keyword>
<evidence type="ECO:0000259" key="5">
    <source>
        <dbReference type="Pfam" id="PF00108"/>
    </source>
</evidence>
<evidence type="ECO:0000256" key="1">
    <source>
        <dbReference type="ARBA" id="ARBA00010982"/>
    </source>
</evidence>
<evidence type="ECO:0000313" key="8">
    <source>
        <dbReference type="Proteomes" id="UP001285263"/>
    </source>
</evidence>
<keyword evidence="3 4" id="KW-0012">Acyltransferase</keyword>
<dbReference type="Pfam" id="PF02803">
    <property type="entry name" value="Thiolase_C"/>
    <property type="match status" value="1"/>
</dbReference>
<evidence type="ECO:0000256" key="3">
    <source>
        <dbReference type="ARBA" id="ARBA00023315"/>
    </source>
</evidence>
<protein>
    <submittedName>
        <fullName evidence="7">Acetyl-CoA C-acyltransferase</fullName>
        <ecNumber evidence="7">2.3.1.16</ecNumber>
    </submittedName>
</protein>